<keyword evidence="4" id="KW-1185">Reference proteome</keyword>
<feature type="transmembrane region" description="Helical" evidence="2">
    <location>
        <begin position="508"/>
        <end position="526"/>
    </location>
</feature>
<feature type="transmembrane region" description="Helical" evidence="2">
    <location>
        <begin position="169"/>
        <end position="188"/>
    </location>
</feature>
<dbReference type="InterPro" id="IPR018580">
    <property type="entry name" value="Uncharacterised_YfhO"/>
</dbReference>
<proteinExistence type="predicted"/>
<accession>A0A143PT49</accession>
<feature type="region of interest" description="Disordered" evidence="1">
    <location>
        <begin position="1"/>
        <end position="29"/>
    </location>
</feature>
<feature type="compositionally biased region" description="Low complexity" evidence="1">
    <location>
        <begin position="1"/>
        <end position="21"/>
    </location>
</feature>
<evidence type="ECO:0000256" key="1">
    <source>
        <dbReference type="SAM" id="MobiDB-lite"/>
    </source>
</evidence>
<feature type="transmembrane region" description="Helical" evidence="2">
    <location>
        <begin position="533"/>
        <end position="550"/>
    </location>
</feature>
<dbReference type="AlphaFoldDB" id="A0A143PT49"/>
<feature type="transmembrane region" description="Helical" evidence="2">
    <location>
        <begin position="953"/>
        <end position="972"/>
    </location>
</feature>
<feature type="transmembrane region" description="Helical" evidence="2">
    <location>
        <begin position="292"/>
        <end position="315"/>
    </location>
</feature>
<reference evidence="4" key="2">
    <citation type="submission" date="2016-04" db="EMBL/GenBank/DDBJ databases">
        <title>First Complete Genome Sequence of a Subdivision 6 Acidobacterium.</title>
        <authorList>
            <person name="Huang S."/>
            <person name="Vieira S."/>
            <person name="Bunk B."/>
            <person name="Riedel T."/>
            <person name="Sproeer C."/>
            <person name="Overmann J."/>
        </authorList>
    </citation>
    <scope>NUCLEOTIDE SEQUENCE [LARGE SCALE GENOMIC DNA]</scope>
    <source>
        <strain evidence="4">DSM 100886 HEG_-6_39</strain>
    </source>
</reference>
<feature type="transmembrane region" description="Helical" evidence="2">
    <location>
        <begin position="251"/>
        <end position="271"/>
    </location>
</feature>
<keyword evidence="2" id="KW-0472">Membrane</keyword>
<feature type="transmembrane region" description="Helical" evidence="2">
    <location>
        <begin position="371"/>
        <end position="390"/>
    </location>
</feature>
<feature type="transmembrane region" description="Helical" evidence="2">
    <location>
        <begin position="225"/>
        <end position="245"/>
    </location>
</feature>
<gene>
    <name evidence="3" type="ORF">LuPra_05024</name>
</gene>
<feature type="transmembrane region" description="Helical" evidence="2">
    <location>
        <begin position="33"/>
        <end position="53"/>
    </location>
</feature>
<name>A0A143PT49_LUTPR</name>
<dbReference type="KEGG" id="abac:LuPra_05024"/>
<feature type="transmembrane region" description="Helical" evidence="2">
    <location>
        <begin position="194"/>
        <end position="213"/>
    </location>
</feature>
<keyword evidence="2" id="KW-1133">Transmembrane helix</keyword>
<dbReference type="PANTHER" id="PTHR38454">
    <property type="entry name" value="INTEGRAL MEMBRANE PROTEIN-RELATED"/>
    <property type="match status" value="1"/>
</dbReference>
<evidence type="ECO:0000313" key="3">
    <source>
        <dbReference type="EMBL" id="AMY11762.1"/>
    </source>
</evidence>
<dbReference type="PATRIC" id="fig|1813736.3.peg.5281"/>
<dbReference type="EMBL" id="CP015136">
    <property type="protein sequence ID" value="AMY11762.1"/>
    <property type="molecule type" value="Genomic_DNA"/>
</dbReference>
<evidence type="ECO:0000313" key="4">
    <source>
        <dbReference type="Proteomes" id="UP000076079"/>
    </source>
</evidence>
<sequence>MTIGQRGSEVGSRESGVGSREWGVEPPPTSRVATGRAVLPLLAVMLVALLALFEREWRYGEIFSPADLVFQFYPWAHDAPRTPAANPTRSDEAFYHQPLMASHFARLRQGELPDYDDTRLSGVPAFFNGLDVGRAFSPFSLPYYLLPSEDAVNWYGPLRLLVAAMAMWLFLRDLGAGPVAAAAAGVAYGLNGHFLMWLSAPMPTVAAWLPLVLRQVRRCVRRGAWLDVAGLALAIGALLLGTYLATTLVCLFGAGAYALAELWIATLQVGTPLRGVRHHEVTSVGDGSVTSVGRAIGALLAGGVLGLCVGAVALWPMLAALRGSPASIRVMSPEGAPWANLATLALPDFWGSPLRGNWWHPDATANYPEHVAYFGVVVALLAGFSLVARLSRELSAVRWTFVALTGIALTRAYGGIPGRWLVLLPGQSQSNPLRWYALAACGLAVLAGLGVHAWIAEPDRRRRAWHLAGPLLVGAALAAITAAALLTFLPDLRIHRLQPFERGQVLRFAVIAAGSLLVMGVGTWMADERRRRACGFLLVALAAADLIQAHRGFNPSVPRDQYYPITDSLDWLRERSSETRIAPVDTAADLIEGHVWGMYGLSTVTGFDFHGDADYQHYMRLAQEPPGTDAAARPATWDYVGLRRETLDLRMLGVLGARYIVTAPLDLTPRAGGYAPIGRMLDGRTVTFTIPVRHDGVRGVDFLVATYARHNRGVWRWTVTTDDGHVVSRGSVDQATLRDNDWWRLTWAPLEQSAGRSLIVVIRSEGSDYDSSATILATGTPSALGTTLRIDDVADPRSLWFRTFSTAPDRFGEAALVRAGDLDIYRNPYARSRAWFAHRVNVADPSLHASAMHTQPFDTARDAWLSSPPSQEPSTTARVTSVSLDDDSRTIGVDAPDGGVLVIGDRAHSGWEVSIDGRAVPWQVADAVLIGVAVPPGSRTVTMRFRQPSVRPALGLTLLTVCGIAFASLRLVRRTRSSPAPGA</sequence>
<feature type="transmembrane region" description="Helical" evidence="2">
    <location>
        <begin position="397"/>
        <end position="416"/>
    </location>
</feature>
<dbReference type="Proteomes" id="UP000076079">
    <property type="component" value="Chromosome"/>
</dbReference>
<evidence type="ECO:0000256" key="2">
    <source>
        <dbReference type="SAM" id="Phobius"/>
    </source>
</evidence>
<feature type="transmembrane region" description="Helical" evidence="2">
    <location>
        <begin position="467"/>
        <end position="488"/>
    </location>
</feature>
<dbReference type="RefSeq" id="WP_234800543.1">
    <property type="nucleotide sequence ID" value="NZ_CP015136.1"/>
</dbReference>
<feature type="transmembrane region" description="Helical" evidence="2">
    <location>
        <begin position="436"/>
        <end position="455"/>
    </location>
</feature>
<protein>
    <submittedName>
        <fullName evidence="3">Putative membrane protein</fullName>
    </submittedName>
</protein>
<dbReference type="PANTHER" id="PTHR38454:SF1">
    <property type="entry name" value="INTEGRAL MEMBRANE PROTEIN"/>
    <property type="match status" value="1"/>
</dbReference>
<keyword evidence="2" id="KW-0812">Transmembrane</keyword>
<reference evidence="3 4" key="1">
    <citation type="journal article" date="2016" name="Genome Announc.">
        <title>First Complete Genome Sequence of a Subdivision 6 Acidobacterium Strain.</title>
        <authorList>
            <person name="Huang S."/>
            <person name="Vieira S."/>
            <person name="Bunk B."/>
            <person name="Riedel T."/>
            <person name="Sproer C."/>
            <person name="Overmann J."/>
        </authorList>
    </citation>
    <scope>NUCLEOTIDE SEQUENCE [LARGE SCALE GENOMIC DNA]</scope>
    <source>
        <strain evidence="4">DSM 100886 HEG_-6_39</strain>
    </source>
</reference>
<organism evidence="3 4">
    <name type="scientific">Luteitalea pratensis</name>
    <dbReference type="NCBI Taxonomy" id="1855912"/>
    <lineage>
        <taxon>Bacteria</taxon>
        <taxon>Pseudomonadati</taxon>
        <taxon>Acidobacteriota</taxon>
        <taxon>Vicinamibacteria</taxon>
        <taxon>Vicinamibacterales</taxon>
        <taxon>Vicinamibacteraceae</taxon>
        <taxon>Luteitalea</taxon>
    </lineage>
</organism>
<dbReference type="STRING" id="1855912.LuPra_05024"/>